<reference evidence="3 4" key="1">
    <citation type="journal article" date="2024" name="Commun. Biol.">
        <title>Comparative genomic analysis of thermophilic fungi reveals convergent evolutionary adaptations and gene losses.</title>
        <authorList>
            <person name="Steindorff A.S."/>
            <person name="Aguilar-Pontes M.V."/>
            <person name="Robinson A.J."/>
            <person name="Andreopoulos B."/>
            <person name="LaButti K."/>
            <person name="Kuo A."/>
            <person name="Mondo S."/>
            <person name="Riley R."/>
            <person name="Otillar R."/>
            <person name="Haridas S."/>
            <person name="Lipzen A."/>
            <person name="Grimwood J."/>
            <person name="Schmutz J."/>
            <person name="Clum A."/>
            <person name="Reid I.D."/>
            <person name="Moisan M.C."/>
            <person name="Butler G."/>
            <person name="Nguyen T.T.M."/>
            <person name="Dewar K."/>
            <person name="Conant G."/>
            <person name="Drula E."/>
            <person name="Henrissat B."/>
            <person name="Hansel C."/>
            <person name="Singer S."/>
            <person name="Hutchinson M.I."/>
            <person name="de Vries R.P."/>
            <person name="Natvig D.O."/>
            <person name="Powell A.J."/>
            <person name="Tsang A."/>
            <person name="Grigoriev I.V."/>
        </authorList>
    </citation>
    <scope>NUCLEOTIDE SEQUENCE [LARGE SCALE GENOMIC DNA]</scope>
    <source>
        <strain evidence="3 4">ATCC 24622</strain>
    </source>
</reference>
<sequence>MPAPRRSSRNANANDEVHDVIHANTSSPHEDGQSPGAATRQKVAAAQRAPRAGAATALKRNRTEVSAADDSRKGEVAVFADLPSSPTPKRRRVTRGKPRDGPVNQAALDAINAFNRRTRARDQDQAPSLQVRLPSAKTRARADSNTGPEQQLRSEAELQQERAEQTVDAAGKRDAYSVASSDGHSVDVDLALQEVVEAFATSDVSASSIEVAGPRSQESAHSPGGNSQDGDEESPGEAAMAEEEQRAASPELNSLSPLIQSMEPGVQPGTSVLLVKKNLAFKAVDNQANSSAPELQPRTRTRSRPRVVKPAYETRSPPEDAPTPVPTARAGLRPRHSEPAPRPISRWHRDPDAVMSSPLAQQAHRVAQRWEKRGEAGTPRRLATPSVRFEVEESEEEEDDHDSSAPRSPSAEIARGRSVGEPRLTALLTSKTLWSMRRLLGLRGWTGMGPDWTSELLDSKLRSRSPRTKLGRRCWQSLVYLQLLYGDAPRAPKLDKQDAWFRKLSSPSSKLSKTLETVDILTRKIAEEYLTVRGDSDKPANEDEAHRLALARDLIAYIIPMLFVVLQTTFLLGGAIMGDDGRPALPAEGQFSSSSLALLERVADWAISLVRALNDELERRPLEPPSDEESSDGEGGRYKKAKDGRWKAKEAAKKQRCKLGDLAVDFRREVRAARARLEAAARKEELREQSELRQKELLAAKRREEEAEMERKQQRFLAMCQSTQRMRQEPDLISEKWLKARAYQERATSLLPKSPGFPTATAAAAKGGVPAGSRGRQTQTRTREQPGSSRSKDWRPWLAEERRWLLQQLRAEGGRPDLKMWAEVLGRDVEDVSYEVRMLKISWRLVAKEKGVEVEAWAR</sequence>
<feature type="compositionally biased region" description="Acidic residues" evidence="2">
    <location>
        <begin position="392"/>
        <end position="401"/>
    </location>
</feature>
<evidence type="ECO:0008006" key="5">
    <source>
        <dbReference type="Google" id="ProtNLM"/>
    </source>
</evidence>
<dbReference type="EMBL" id="JAZHXJ010000208">
    <property type="protein sequence ID" value="KAL1868847.1"/>
    <property type="molecule type" value="Genomic_DNA"/>
</dbReference>
<organism evidence="3 4">
    <name type="scientific">Phialemonium thermophilum</name>
    <dbReference type="NCBI Taxonomy" id="223376"/>
    <lineage>
        <taxon>Eukaryota</taxon>
        <taxon>Fungi</taxon>
        <taxon>Dikarya</taxon>
        <taxon>Ascomycota</taxon>
        <taxon>Pezizomycotina</taxon>
        <taxon>Sordariomycetes</taxon>
        <taxon>Sordariomycetidae</taxon>
        <taxon>Cephalothecales</taxon>
        <taxon>Cephalothecaceae</taxon>
        <taxon>Phialemonium</taxon>
    </lineage>
</organism>
<feature type="region of interest" description="Disordered" evidence="2">
    <location>
        <begin position="750"/>
        <end position="792"/>
    </location>
</feature>
<feature type="region of interest" description="Disordered" evidence="2">
    <location>
        <begin position="209"/>
        <end position="263"/>
    </location>
</feature>
<protein>
    <recommendedName>
        <fullName evidence="5">Myb-like domain-containing protein</fullName>
    </recommendedName>
</protein>
<keyword evidence="4" id="KW-1185">Reference proteome</keyword>
<evidence type="ECO:0000256" key="2">
    <source>
        <dbReference type="SAM" id="MobiDB-lite"/>
    </source>
</evidence>
<feature type="region of interest" description="Disordered" evidence="2">
    <location>
        <begin position="288"/>
        <end position="418"/>
    </location>
</feature>
<evidence type="ECO:0000256" key="1">
    <source>
        <dbReference type="SAM" id="Coils"/>
    </source>
</evidence>
<keyword evidence="1" id="KW-0175">Coiled coil</keyword>
<comment type="caution">
    <text evidence="3">The sequence shown here is derived from an EMBL/GenBank/DDBJ whole genome shotgun (WGS) entry which is preliminary data.</text>
</comment>
<feature type="compositionally biased region" description="Basic and acidic residues" evidence="2">
    <location>
        <begin position="634"/>
        <end position="644"/>
    </location>
</feature>
<proteinExistence type="predicted"/>
<feature type="region of interest" description="Disordered" evidence="2">
    <location>
        <begin position="620"/>
        <end position="644"/>
    </location>
</feature>
<accession>A0ABR3WYX2</accession>
<gene>
    <name evidence="3" type="ORF">VTK73DRAFT_3490</name>
</gene>
<feature type="region of interest" description="Disordered" evidence="2">
    <location>
        <begin position="118"/>
        <end position="183"/>
    </location>
</feature>
<feature type="region of interest" description="Disordered" evidence="2">
    <location>
        <begin position="1"/>
        <end position="106"/>
    </location>
</feature>
<evidence type="ECO:0000313" key="3">
    <source>
        <dbReference type="EMBL" id="KAL1868847.1"/>
    </source>
</evidence>
<feature type="coiled-coil region" evidence="1">
    <location>
        <begin position="663"/>
        <end position="715"/>
    </location>
</feature>
<evidence type="ECO:0000313" key="4">
    <source>
        <dbReference type="Proteomes" id="UP001586593"/>
    </source>
</evidence>
<name>A0ABR3WYX2_9PEZI</name>
<feature type="compositionally biased region" description="Polar residues" evidence="2">
    <location>
        <begin position="216"/>
        <end position="228"/>
    </location>
</feature>
<dbReference type="Proteomes" id="UP001586593">
    <property type="component" value="Unassembled WGS sequence"/>
</dbReference>
<feature type="compositionally biased region" description="Basic and acidic residues" evidence="2">
    <location>
        <begin position="152"/>
        <end position="175"/>
    </location>
</feature>
<feature type="compositionally biased region" description="Low complexity" evidence="2">
    <location>
        <begin position="44"/>
        <end position="57"/>
    </location>
</feature>